<comment type="caution">
    <text evidence="3">The sequence shown here is derived from an EMBL/GenBank/DDBJ whole genome shotgun (WGS) entry which is preliminary data.</text>
</comment>
<evidence type="ECO:0000313" key="3">
    <source>
        <dbReference type="EMBL" id="CAL1268872.1"/>
    </source>
</evidence>
<organism evidence="3 4">
    <name type="scientific">Larinioides sclopetarius</name>
    <dbReference type="NCBI Taxonomy" id="280406"/>
    <lineage>
        <taxon>Eukaryota</taxon>
        <taxon>Metazoa</taxon>
        <taxon>Ecdysozoa</taxon>
        <taxon>Arthropoda</taxon>
        <taxon>Chelicerata</taxon>
        <taxon>Arachnida</taxon>
        <taxon>Araneae</taxon>
        <taxon>Araneomorphae</taxon>
        <taxon>Entelegynae</taxon>
        <taxon>Araneoidea</taxon>
        <taxon>Araneidae</taxon>
        <taxon>Larinioides</taxon>
    </lineage>
</organism>
<feature type="compositionally biased region" description="Basic and acidic residues" evidence="1">
    <location>
        <begin position="1063"/>
        <end position="1085"/>
    </location>
</feature>
<feature type="region of interest" description="Disordered" evidence="1">
    <location>
        <begin position="2329"/>
        <end position="2355"/>
    </location>
</feature>
<sequence>MGKKGKQNKQRKKGKKVENPSIPCGEEGSSGVDAKDKTAEKNSCDKLKAFMQHTDNKGPAYKNSNGNRQNVDENGRNAGEEARLRDGAENTQELNSSQNTMSDEKERETIDSARANVPRNITDNITEQPEQLSTQQQTEPRRKEGKGSEEKENCEKDRDAGEEAGGQDSAGDTQELNVSKKTMSAENKREIMDSARAKVPDIPEQPGQLNDLQETESCKNEEKGPEEKENSEKDRDAGVEAGGQDGAGDTQELNVSKKTMSAENKREIMDSTRAKAPDIPEQPGQLNDQQETEPCKNKEKGPEEKENSEKDRDAGEEASGQDGAGDAQELNVSKKTMSAENKREIMDSARAKVPDIPEQPGQLNDQQETEPCKNEEKGPEQKEYSEKDRDAGEEASGQDGAGDTQELNVSKKTMSAENKREIMDSARAKVPDIPEQPGQLNDQQETEPCKNEEKGPEQKENSEKDRDAGEEASGQDGAGDTQEINVSKKTMSAENKREIMDSARAKVPDIPEQPGQLNDQQETEPCKNEEKGPEQKENSEKDRDAGEEASGQDGAGDTQELNVSKKTMSDENKREIMDSARAKVPDIPEQPGQLNDQQETEPCKNEEKGPEQKENSEKDRDAGEEASGQDGAGDTQEINVSKKTMSAENKREIMDSARAKAPDIPEQPGQLNDQQGTEPCKNEEKGPEEKENSEKDRDAVEEAGGQDGAGDTQELNVSKKTMSAENKREIMDSARAKAPDIPEQPGQLNDQQETEPCKNEEKGPEQKENSEKDRDAGEEAGGQDGAGDTPELNVSKKTMSAENKREIMDSARAKAPDIPEQPGQLNDQQETEPCKNEEKGPEQKENSEKDRDAGEEAGGQDGAGDTQELNVSKKTMSAENKREIRDSARAKAPDIPEQPGQLNDQQETESCKKEEKGIEEKENSEKDRDAGEEASGQDVVGDTQELNVSKKTMSAENKREIMDSARAKVPDIPEQPGQLNDQQEKETCKNEEKGPEEKENSEKDRDAIEEAGEQDGAGDTQELNVSKKTMSAENKREIMDSARAKAPDIPEQPGQLNDQQETEPCKNEEKGPEQKENSEKDRDAGEEAGGQDGAGDTPELNVSKKTMSAENKREIMDSARAKAPDIPEQPGQLNDQQETEPCKNEEKGPEQKENSEKDRDAGEEAGGQDGAGDTPELNVSKKTMSAENKREIMDSARAKAPDIPEQPGQLNDQQETEPCKNEEKGPEEKENSEKDRDAVEEAGGQDGAGDTQELNVSKKTMSAENKRELIDSEPAKTSGNITDNIAEEPGQLNDQQETKTYSKEGTCLEEKEKREKDRDAGEEAGGQDVAGNTKELNNSEKTTPVEKHSVEKRAKEIFSVGITKDINSSKKRNYLKHNRLGSNMYFYFGILSSVLIVCLSISCIVFFPYKTESHDSLSGTLNVINADQTSEERFVSRHASQKDEYPVEKQKQKFVNSLKEIKYETTQSEVNLFINKQTEKTPALRLQIFSAFSGLGYSKRKNKNDLIKKFSFSTEEIVKKERKIILINILSRNDAVTKKYNVGENKVSKAKFKAFYSNYFWAILNETSGCIFLTSLLFTLFIVAMCIYRSKNDQKMTGSDFKETSNTVTKSIKGFIPNSVGKEMQENVSALSTEDINSSQNRIYCLKFHLSSRNKYFYLGLLFAVLIVSFYISFILLLSQKSNKNYLKIPRTLNINYKIRQNKISIKTGFSDSVEVSELVLGDKFGKEYKTFDSQLSLKKDLANINLIEHFNSTDSLSFENTCSQDYSLFKSSKELSLHENKLNVDKRVEESSIFTHPSQENDYLSEKQNKKTEINSETVQRDDNSFINKETEKYNILTSHVRYAFDGDYYSKRRIEKRVIKRSLSPTEHNLDSRERFLIKILSKNCAQGEKYHVDENRVCNGKPEAFYFNYFEAGLNHIFYCIIFISLLFTLCIAIICTFRKKIHETISHQCKEQRKNIVTAQAAMDTHSIHKLDNFEVNKEITGSSPDCINENIADDNLEQSMQKIGQKVTVSDFLNGDKTEKNKASYDELSISKERNSFEKNNEITYSVPANTYSTVEKLKESSPIIDQKETVSVLTEESTTDKAEKNRANGGELTFIKETISFEKNNEITYSVPANTYSTVEKLKESSPIIDQNETVSVLTEESATDKAEKNRANGGELTFIKETISFGKNNEITYSVPANTYSTVEKLKESSPIIDQKETVSGLTEESATDKAEKNRANGGELTFIKETISFEKNNEITYSVPANTYSTVEKLKESSPIIDQKETVSGLTEESSTDKAEKNRANGGELTFSKETISFEKNNKITDSEPANTYSTIDNLKESLQISDQKDNVSETKDGSNTFETENKELERNSVEEEIGGCLALGIIKKMNSFQNGNSVQLKDGTVDYIPDDSNKNNSYDNSQEPAQMIYQKETALHMKEESNTVETENKEKIRNSIEEGNHVAAKPIQDLGSSEKTKFFEKNNEVTNSVSNNSIGNDQSYRELLKDGDRKRVKRQERELGKIPRRSSAEVRNQSDESYSEKFEKRNSSKRDLSLKPSAEVSKLRAHSDTLVIEESKVDREFNTSLSQTHDVFFLQQGEFRLQCISDKNSDFTFEFSTEGKLSSKNKVKHMKYKLKMEKKPLNKSAN</sequence>
<feature type="compositionally biased region" description="Polar residues" evidence="1">
    <location>
        <begin position="1021"/>
        <end position="1032"/>
    </location>
</feature>
<feature type="compositionally biased region" description="Basic and acidic residues" evidence="1">
    <location>
        <begin position="186"/>
        <end position="201"/>
    </location>
</feature>
<feature type="compositionally biased region" description="Basic and acidic residues" evidence="1">
    <location>
        <begin position="33"/>
        <end position="48"/>
    </location>
</feature>
<keyword evidence="4" id="KW-1185">Reference proteome</keyword>
<feature type="region of interest" description="Disordered" evidence="1">
    <location>
        <begin position="2268"/>
        <end position="2288"/>
    </location>
</feature>
<feature type="compositionally biased region" description="Polar residues" evidence="1">
    <location>
        <begin position="405"/>
        <end position="416"/>
    </location>
</feature>
<feature type="compositionally biased region" description="Polar residues" evidence="1">
    <location>
        <begin position="869"/>
        <end position="878"/>
    </location>
</feature>
<feature type="transmembrane region" description="Helical" evidence="2">
    <location>
        <begin position="1385"/>
        <end position="1409"/>
    </location>
</feature>
<feature type="compositionally biased region" description="Basic and acidic residues" evidence="1">
    <location>
        <begin position="1140"/>
        <end position="1162"/>
    </location>
</feature>
<feature type="compositionally biased region" description="Basic and acidic residues" evidence="1">
    <location>
        <begin position="70"/>
        <end position="88"/>
    </location>
</feature>
<proteinExistence type="predicted"/>
<feature type="compositionally biased region" description="Basic and acidic residues" evidence="1">
    <location>
        <begin position="2331"/>
        <end position="2341"/>
    </location>
</feature>
<feature type="compositionally biased region" description="Basic and acidic residues" evidence="1">
    <location>
        <begin position="832"/>
        <end position="854"/>
    </location>
</feature>
<feature type="compositionally biased region" description="Basic and acidic residues" evidence="1">
    <location>
        <begin position="1217"/>
        <end position="1239"/>
    </location>
</feature>
<feature type="compositionally biased region" description="Basic and acidic residues" evidence="1">
    <location>
        <begin position="909"/>
        <end position="931"/>
    </location>
</feature>
<feature type="compositionally biased region" description="Basic and acidic residues" evidence="1">
    <location>
        <begin position="648"/>
        <end position="663"/>
    </location>
</feature>
<feature type="compositionally biased region" description="Basic and acidic residues" evidence="1">
    <location>
        <begin position="956"/>
        <end position="971"/>
    </location>
</feature>
<feature type="compositionally biased region" description="Basic and acidic residues" evidence="1">
    <location>
        <begin position="567"/>
        <end position="586"/>
    </location>
</feature>
<keyword evidence="2" id="KW-1133">Transmembrane helix</keyword>
<feature type="compositionally biased region" description="Basic and acidic residues" evidence="1">
    <location>
        <begin position="370"/>
        <end position="392"/>
    </location>
</feature>
<feature type="compositionally biased region" description="Basic and acidic residues" evidence="1">
    <location>
        <begin position="755"/>
        <end position="777"/>
    </location>
</feature>
<feature type="compositionally biased region" description="Basic and acidic residues" evidence="1">
    <location>
        <begin position="524"/>
        <end position="546"/>
    </location>
</feature>
<feature type="compositionally biased region" description="Basic and acidic residues" evidence="1">
    <location>
        <begin position="102"/>
        <end position="111"/>
    </location>
</feature>
<feature type="compositionally biased region" description="Basic and acidic residues" evidence="1">
    <location>
        <begin position="680"/>
        <end position="700"/>
    </location>
</feature>
<feature type="region of interest" description="Disordered" evidence="1">
    <location>
        <begin position="1"/>
        <end position="1350"/>
    </location>
</feature>
<feature type="compositionally biased region" description="Basic and acidic residues" evidence="1">
    <location>
        <begin position="1110"/>
        <end position="1125"/>
    </location>
</feature>
<feature type="compositionally biased region" description="Polar residues" evidence="1">
    <location>
        <begin position="251"/>
        <end position="262"/>
    </location>
</feature>
<feature type="transmembrane region" description="Helical" evidence="2">
    <location>
        <begin position="1919"/>
        <end position="1941"/>
    </location>
</feature>
<feature type="compositionally biased region" description="Polar residues" evidence="1">
    <location>
        <begin position="330"/>
        <end position="339"/>
    </location>
</feature>
<keyword evidence="2" id="KW-0812">Transmembrane</keyword>
<feature type="compositionally biased region" description="Basic and acidic residues" evidence="1">
    <location>
        <begin position="340"/>
        <end position="355"/>
    </location>
</feature>
<feature type="compositionally biased region" description="Polar residues" evidence="1">
    <location>
        <begin position="89"/>
        <end position="101"/>
    </location>
</feature>
<feature type="compositionally biased region" description="Polar residues" evidence="1">
    <location>
        <begin position="713"/>
        <end position="724"/>
    </location>
</feature>
<feature type="compositionally biased region" description="Basic and acidic residues" evidence="1">
    <location>
        <begin position="802"/>
        <end position="817"/>
    </location>
</feature>
<feature type="compositionally biased region" description="Basic and acidic residues" evidence="1">
    <location>
        <begin position="2484"/>
        <end position="2538"/>
    </location>
</feature>
<feature type="compositionally biased region" description="Polar residues" evidence="1">
    <location>
        <begin position="119"/>
        <end position="138"/>
    </location>
</feature>
<feature type="compositionally biased region" description="Basic and acidic residues" evidence="1">
    <location>
        <begin position="1296"/>
        <end position="1321"/>
    </location>
</feature>
<feature type="compositionally biased region" description="Polar residues" evidence="1">
    <location>
        <begin position="944"/>
        <end position="955"/>
    </location>
</feature>
<feature type="compositionally biased region" description="Basic and acidic residues" evidence="1">
    <location>
        <begin position="601"/>
        <end position="623"/>
    </location>
</feature>
<feature type="compositionally biased region" description="Basic and acidic residues" evidence="1">
    <location>
        <begin position="982"/>
        <end position="1008"/>
    </location>
</feature>
<evidence type="ECO:0000313" key="4">
    <source>
        <dbReference type="Proteomes" id="UP001497382"/>
    </source>
</evidence>
<evidence type="ECO:0000256" key="1">
    <source>
        <dbReference type="SAM" id="MobiDB-lite"/>
    </source>
</evidence>
<dbReference type="Proteomes" id="UP001497382">
    <property type="component" value="Unassembled WGS sequence"/>
</dbReference>
<feature type="compositionally biased region" description="Basic and acidic residues" evidence="1">
    <location>
        <begin position="1033"/>
        <end position="1048"/>
    </location>
</feature>
<feature type="compositionally biased region" description="Polar residues" evidence="1">
    <location>
        <begin position="482"/>
        <end position="493"/>
    </location>
</feature>
<feature type="region of interest" description="Disordered" evidence="1">
    <location>
        <begin position="2388"/>
        <end position="2408"/>
    </location>
</feature>
<name>A0AAV1ZEX4_9ARAC</name>
<feature type="compositionally biased region" description="Basic and acidic residues" evidence="1">
    <location>
        <begin position="494"/>
        <end position="509"/>
    </location>
</feature>
<feature type="compositionally biased region" description="Basic and acidic residues" evidence="1">
    <location>
        <begin position="725"/>
        <end position="740"/>
    </location>
</feature>
<feature type="transmembrane region" description="Helical" evidence="2">
    <location>
        <begin position="1559"/>
        <end position="1588"/>
    </location>
</feature>
<feature type="compositionally biased region" description="Basic residues" evidence="1">
    <location>
        <begin position="1"/>
        <end position="15"/>
    </location>
</feature>
<feature type="compositionally biased region" description="Basic and acidic residues" evidence="1">
    <location>
        <begin position="879"/>
        <end position="894"/>
    </location>
</feature>
<feature type="compositionally biased region" description="Basic and acidic residues" evidence="1">
    <location>
        <begin position="293"/>
        <end position="315"/>
    </location>
</feature>
<feature type="compositionally biased region" description="Basic and acidic residues" evidence="1">
    <location>
        <begin position="139"/>
        <end position="161"/>
    </location>
</feature>
<feature type="compositionally biased region" description="Polar residues" evidence="1">
    <location>
        <begin position="1252"/>
        <end position="1263"/>
    </location>
</feature>
<feature type="compositionally biased region" description="Basic and acidic residues" evidence="1">
    <location>
        <begin position="417"/>
        <end position="432"/>
    </location>
</feature>
<feature type="compositionally biased region" description="Polar residues" evidence="1">
    <location>
        <begin position="170"/>
        <end position="185"/>
    </location>
</feature>
<feature type="compositionally biased region" description="Basic and acidic residues" evidence="1">
    <location>
        <begin position="216"/>
        <end position="238"/>
    </location>
</feature>
<protein>
    <submittedName>
        <fullName evidence="3">Uncharacterized protein</fullName>
    </submittedName>
</protein>
<feature type="transmembrane region" description="Helical" evidence="2">
    <location>
        <begin position="1656"/>
        <end position="1678"/>
    </location>
</feature>
<accession>A0AAV1ZEX4</accession>
<keyword evidence="2" id="KW-0472">Membrane</keyword>
<feature type="compositionally biased region" description="Basic and acidic residues" evidence="1">
    <location>
        <begin position="447"/>
        <end position="469"/>
    </location>
</feature>
<feature type="compositionally biased region" description="Basic and acidic residues" evidence="1">
    <location>
        <begin position="1187"/>
        <end position="1202"/>
    </location>
</feature>
<feature type="compositionally biased region" description="Basic and acidic residues" evidence="1">
    <location>
        <begin position="263"/>
        <end position="278"/>
    </location>
</feature>
<reference evidence="3 4" key="1">
    <citation type="submission" date="2024-04" db="EMBL/GenBank/DDBJ databases">
        <authorList>
            <person name="Rising A."/>
            <person name="Reimegard J."/>
            <person name="Sonavane S."/>
            <person name="Akerstrom W."/>
            <person name="Nylinder S."/>
            <person name="Hedman E."/>
            <person name="Kallberg Y."/>
        </authorList>
    </citation>
    <scope>NUCLEOTIDE SEQUENCE [LARGE SCALE GENOMIC DNA]</scope>
</reference>
<dbReference type="EMBL" id="CAXIEN010000036">
    <property type="protein sequence ID" value="CAL1268872.1"/>
    <property type="molecule type" value="Genomic_DNA"/>
</dbReference>
<gene>
    <name evidence="3" type="ORF">LARSCL_LOCUS4429</name>
</gene>
<feature type="region of interest" description="Disordered" evidence="1">
    <location>
        <begin position="2472"/>
        <end position="2540"/>
    </location>
</feature>
<evidence type="ECO:0000256" key="2">
    <source>
        <dbReference type="SAM" id="Phobius"/>
    </source>
</evidence>
<feature type="compositionally biased region" description="Polar residues" evidence="1">
    <location>
        <begin position="636"/>
        <end position="647"/>
    </location>
</feature>
<feature type="compositionally biased region" description="Basic and acidic residues" evidence="1">
    <location>
        <begin position="1264"/>
        <end position="1274"/>
    </location>
</feature>